<evidence type="ECO:0000256" key="2">
    <source>
        <dbReference type="ARBA" id="ARBA00022553"/>
    </source>
</evidence>
<keyword evidence="1" id="KW-0596">Phosphopantetheine</keyword>
<feature type="region of interest" description="C-terminal hotdog fold" evidence="3">
    <location>
        <begin position="1473"/>
        <end position="1617"/>
    </location>
</feature>
<evidence type="ECO:0000256" key="3">
    <source>
        <dbReference type="PROSITE-ProRule" id="PRU01363"/>
    </source>
</evidence>
<organism evidence="9 10">
    <name type="scientific">Streptomyces formicae</name>
    <dbReference type="NCBI Taxonomy" id="1616117"/>
    <lineage>
        <taxon>Bacteria</taxon>
        <taxon>Bacillati</taxon>
        <taxon>Actinomycetota</taxon>
        <taxon>Actinomycetes</taxon>
        <taxon>Kitasatosporales</taxon>
        <taxon>Streptomycetaceae</taxon>
        <taxon>Streptomyces</taxon>
    </lineage>
</organism>
<dbReference type="SUPFAM" id="SSF51735">
    <property type="entry name" value="NAD(P)-binding Rossmann-fold domains"/>
    <property type="match status" value="1"/>
</dbReference>
<reference evidence="9 10" key="1">
    <citation type="submission" date="2021-03" db="EMBL/GenBank/DDBJ databases">
        <title>Complete genome of Streptomyces formicae strain 1H-GS9 (DSM 100524).</title>
        <authorList>
            <person name="Atanasov K.E."/>
            <person name="Altabella T."/>
            <person name="Ferrer A."/>
        </authorList>
    </citation>
    <scope>NUCLEOTIDE SEQUENCE [LARGE SCALE GENOMIC DNA]</scope>
    <source>
        <strain evidence="9 10">1H-GS9</strain>
    </source>
</reference>
<evidence type="ECO:0000259" key="8">
    <source>
        <dbReference type="PROSITE" id="PS52019"/>
    </source>
</evidence>
<dbReference type="InterPro" id="IPR029069">
    <property type="entry name" value="HotDog_dom_sf"/>
</dbReference>
<feature type="compositionally biased region" description="Polar residues" evidence="5">
    <location>
        <begin position="790"/>
        <end position="802"/>
    </location>
</feature>
<dbReference type="InterPro" id="IPR016039">
    <property type="entry name" value="Thiolase-like"/>
</dbReference>
<feature type="region of interest" description="Disordered" evidence="5">
    <location>
        <begin position="787"/>
        <end position="807"/>
    </location>
</feature>
<feature type="domain" description="EF-hand" evidence="6">
    <location>
        <begin position="1978"/>
        <end position="2013"/>
    </location>
</feature>
<dbReference type="Gene3D" id="3.10.129.110">
    <property type="entry name" value="Polyketide synthase dehydratase"/>
    <property type="match status" value="1"/>
</dbReference>
<dbReference type="CDD" id="cd00051">
    <property type="entry name" value="EFh"/>
    <property type="match status" value="1"/>
</dbReference>
<accession>A0ABY3WKJ6</accession>
<dbReference type="Pfam" id="PF08659">
    <property type="entry name" value="KR"/>
    <property type="match status" value="1"/>
</dbReference>
<evidence type="ECO:0000256" key="4">
    <source>
        <dbReference type="RuleBase" id="RU003694"/>
    </source>
</evidence>
<dbReference type="Pfam" id="PF02801">
    <property type="entry name" value="Ketoacyl-synt_C"/>
    <property type="match status" value="1"/>
</dbReference>
<dbReference type="InterPro" id="IPR057326">
    <property type="entry name" value="KR_dom"/>
</dbReference>
<feature type="region of interest" description="Disordered" evidence="5">
    <location>
        <begin position="1814"/>
        <end position="1843"/>
    </location>
</feature>
<evidence type="ECO:0000313" key="10">
    <source>
        <dbReference type="Proteomes" id="UP000828924"/>
    </source>
</evidence>
<evidence type="ECO:0000313" key="9">
    <source>
        <dbReference type="EMBL" id="UNM13129.1"/>
    </source>
</evidence>
<dbReference type="Gene3D" id="1.10.238.10">
    <property type="entry name" value="EF-hand"/>
    <property type="match status" value="1"/>
</dbReference>
<gene>
    <name evidence="9" type="ORF">J4032_17965</name>
</gene>
<dbReference type="Pfam" id="PF21089">
    <property type="entry name" value="PKS_DH_N"/>
    <property type="match status" value="1"/>
</dbReference>
<dbReference type="SMART" id="SM00826">
    <property type="entry name" value="PKS_DH"/>
    <property type="match status" value="1"/>
</dbReference>
<dbReference type="Gene3D" id="3.10.129.10">
    <property type="entry name" value="Hotdog Thioesterase"/>
    <property type="match status" value="1"/>
</dbReference>
<dbReference type="InterPro" id="IPR049900">
    <property type="entry name" value="PKS_mFAS_DH"/>
</dbReference>
<dbReference type="InterPro" id="IPR011992">
    <property type="entry name" value="EF-hand-dom_pair"/>
</dbReference>
<keyword evidence="2" id="KW-0597">Phosphoprotein</keyword>
<dbReference type="InterPro" id="IPR049552">
    <property type="entry name" value="PKS_DH_N"/>
</dbReference>
<dbReference type="InterPro" id="IPR013968">
    <property type="entry name" value="PKS_KR"/>
</dbReference>
<dbReference type="InterPro" id="IPR036291">
    <property type="entry name" value="NAD(P)-bd_dom_sf"/>
</dbReference>
<comment type="similarity">
    <text evidence="4">Belongs to the thiolase-like superfamily. Beta-ketoacyl-ACP synthases family.</text>
</comment>
<feature type="domain" description="PKS/mFAS DH" evidence="8">
    <location>
        <begin position="1314"/>
        <end position="1617"/>
    </location>
</feature>
<dbReference type="InterPro" id="IPR020807">
    <property type="entry name" value="PKS_DH"/>
</dbReference>
<dbReference type="CDD" id="cd00586">
    <property type="entry name" value="4HBT"/>
    <property type="match status" value="1"/>
</dbReference>
<dbReference type="InterPro" id="IPR020841">
    <property type="entry name" value="PKS_Beta-ketoAc_synthase_dom"/>
</dbReference>
<dbReference type="PANTHER" id="PTHR43775">
    <property type="entry name" value="FATTY ACID SYNTHASE"/>
    <property type="match status" value="1"/>
</dbReference>
<evidence type="ECO:0000256" key="5">
    <source>
        <dbReference type="SAM" id="MobiDB-lite"/>
    </source>
</evidence>
<dbReference type="PROSITE" id="PS50222">
    <property type="entry name" value="EF_HAND_2"/>
    <property type="match status" value="1"/>
</dbReference>
<dbReference type="InterPro" id="IPR014031">
    <property type="entry name" value="Ketoacyl_synth_C"/>
</dbReference>
<proteinExistence type="inferred from homology"/>
<dbReference type="InterPro" id="IPR050091">
    <property type="entry name" value="PKS_NRPS_Biosynth_Enz"/>
</dbReference>
<feature type="active site" description="Proton acceptor; for dehydratase activity" evidence="3">
    <location>
        <position position="1351"/>
    </location>
</feature>
<keyword evidence="4" id="KW-0808">Transferase</keyword>
<dbReference type="PROSITE" id="PS52004">
    <property type="entry name" value="KS3_2"/>
    <property type="match status" value="1"/>
</dbReference>
<feature type="active site" description="Proton donor; for dehydratase activity" evidence="3">
    <location>
        <position position="1533"/>
    </location>
</feature>
<dbReference type="CDD" id="cd00833">
    <property type="entry name" value="PKS"/>
    <property type="match status" value="1"/>
</dbReference>
<feature type="compositionally biased region" description="Polar residues" evidence="5">
    <location>
        <begin position="1821"/>
        <end position="1834"/>
    </location>
</feature>
<dbReference type="InterPro" id="IPR018247">
    <property type="entry name" value="EF_Hand_1_Ca_BS"/>
</dbReference>
<dbReference type="SMART" id="SM00822">
    <property type="entry name" value="PKS_KR"/>
    <property type="match status" value="1"/>
</dbReference>
<dbReference type="PANTHER" id="PTHR43775:SF37">
    <property type="entry name" value="SI:DKEY-61P9.11"/>
    <property type="match status" value="1"/>
</dbReference>
<evidence type="ECO:0000259" key="6">
    <source>
        <dbReference type="PROSITE" id="PS50222"/>
    </source>
</evidence>
<keyword evidence="10" id="KW-1185">Reference proteome</keyword>
<dbReference type="SMART" id="SM00825">
    <property type="entry name" value="PKS_KS"/>
    <property type="match status" value="1"/>
</dbReference>
<dbReference type="Proteomes" id="UP000828924">
    <property type="component" value="Chromosome"/>
</dbReference>
<feature type="region of interest" description="Disordered" evidence="5">
    <location>
        <begin position="1626"/>
        <end position="1659"/>
    </location>
</feature>
<dbReference type="PROSITE" id="PS52019">
    <property type="entry name" value="PKS_MFAS_DH"/>
    <property type="match status" value="1"/>
</dbReference>
<evidence type="ECO:0000256" key="1">
    <source>
        <dbReference type="ARBA" id="ARBA00022450"/>
    </source>
</evidence>
<name>A0ABY3WKJ6_9ACTN</name>
<dbReference type="PROSITE" id="PS00018">
    <property type="entry name" value="EF_HAND_1"/>
    <property type="match status" value="1"/>
</dbReference>
<dbReference type="InterPro" id="IPR002048">
    <property type="entry name" value="EF_hand_dom"/>
</dbReference>
<dbReference type="EMBL" id="CP071872">
    <property type="protein sequence ID" value="UNM13129.1"/>
    <property type="molecule type" value="Genomic_DNA"/>
</dbReference>
<feature type="region of interest" description="Disordered" evidence="5">
    <location>
        <begin position="418"/>
        <end position="438"/>
    </location>
</feature>
<dbReference type="SUPFAM" id="SSF53901">
    <property type="entry name" value="Thiolase-like"/>
    <property type="match status" value="3"/>
</dbReference>
<sequence length="2030" mass="218528">MTGRPRGTGAAPATVVAPVAVVGYGLVVPGVNSAAELWASLHEETSRIGLPERFDIDALHALDGADVPDRVRTRKGGYITGFRPHPRIVAERSGGRWRGSDEETLWLRHSLLQALDTTTLTDTDRPGFYIGAWAGGSMALEDGLIAASVARGMAERLAADDAVSRRRHEKRLRDLVASRFRYAPSDLRHALPHEIVRRAFEGVLPGSTDWLSLGAACASSLYAVDLGIQALYEGGCDVVFVGGVNAVARNMTLTADKFQGGSPTADVRPFDADANGTVFSDGAGVLALKLPARAEADGDRVLGVLSRPGLSVDGRGRAIAAPNPTGVRLSLQRGWRDAGLAGTGPDWVVAHGTGTRAGDSTEIEVLSAEAGPREELFCSSNKSLVGHTGWVSGTVSVIHALLAMEHDEIPKQQRFTTPAPALEGTPLRIPRSAMPWPVRPDRPRTAGVSSLGLGGANGHLVVHDRLPRQDAAAAPAAPPHERPYDLARDPMVLIGWSAALPGAPDTEQVTRWLRTGTDAPASAFGERYPVPPIPVTRLSPIVTDVLDRAQLLALDAVGRFVAEHGELWEGLRDTTGVIGAQSGVPRSLHDVMLRSGSAELEALFPDGPDKDALDQVLATVRARQDITEDSFAASTPSLAVNRIANRWDVHGPTLTIDNGPDSARVALRTARRYLADGRLDLVLLLALNPNAEQEAAWTTGIPEDRLAEGAFLLALTRESTAREHGWPIAARTDEALARAPDATTTLDYYGAQGAVDLLRGTLAEPPVPEPALPSTTSTRRWATALRRTDATTPANPHSQGSETVEPDAFGSPASVPHRGVVLVGSARLADELAERTRTLGALLISTDPATDPRSAEVVADPEDEAAVAPLLERLDGQAPHLRVLARIKDTGRNWPEEAPELTRLLELTALCLKRLHPRIGGSGIGVGSAAALVLDPLTGCLPHPETALFTGFFRSLARELPRERVLALVTDAPLEHALDELRAETAARRSRSVVHYRAGLRYTEEFSPQPLPEADPAWPAGSLGERPVIVAAGGGRGITAVVLRELARRTRPTVWILGRGDPSGAPPEIRDAADADHDRLRHRFLLDGRRAGERPADLARRFEQHWRTREVSSNLRELRLLCGEDQVHYLPCDVTDRAVVEAAADRIRTEGGRPVDLLLHAARFQESATLRQKSLTGFRRCLDTKVTAYRNLRTAFADDPPRLWVNFGSAVTALGLPGETDYGAANEFLAAAARYESRLHGHRELTLGWGLWEESGSAGGPTARERLAANGIRSGITDAEGIAHFLAELAAGRACEPSPVYLGAEQMIVAEGLEDAFGAPALLGGPDRRTERGAEWRWSMDPLHDRCLTEHLLDGRPALPGAAMVAMAVEATRQLFPFAPVRGLRDIAFEDFVWADPRTATGPTKYRIRAEVTQVPMTTGEGGRITVEVLSDITDRRGRVVRRDRRHARMEVLTGTPVARTLQAGHPARSGPGELTPSSDPYSWPGAEIQLTGVFRNVVDLAWGSHGARARWQAVPAPNDRISHAEVPVLLLDAMFRLSVFPPAAEGSLTLLAPVRIERIDLHAAGSDTELAETQPAGVLLHRDHRTGTYTASAPDGRVLLSLTGLETVAYGPPLTPPTPFPTRLRAGEGGTAMDDPFSGPALPQTPAPPTVRPGLHGPGESTSGLPYYEWTHVAMFGDTSAAGIVYYAELLNWIGHCREQWAFETFPAYMDGLMTGKTLMLTDSVHLDYLGEMWANDRITVRMTIPWVRMHFMYGEFHIHRHTADGEQLVATGTQTWANATPGGEGEIGPAPWQPEVLAGLAVMGTDTTRAWAAKPAPTPTSSERQQTMTVDATPQAPGAPDPAAVALASRKVLQWIRCFDLDRDDVIHRDDLALAADRWAAAAGVVGDSDLAARLRTSLREVWDAAISPGGLHDKEGAGVMEILGRMGPMFADPGDPGVAAILHHGTLCFRVFDQDGDGFSSEGEFTSVMRKVFGIPEEFSIAAFRHADQDGDRLITAEDWVRLYTEFYTGTDPESPAAHMLGRVHTR</sequence>
<dbReference type="SUPFAM" id="SSF47473">
    <property type="entry name" value="EF-hand"/>
    <property type="match status" value="1"/>
</dbReference>
<dbReference type="InterPro" id="IPR042104">
    <property type="entry name" value="PKS_dehydratase_sf"/>
</dbReference>
<evidence type="ECO:0000259" key="7">
    <source>
        <dbReference type="PROSITE" id="PS52004"/>
    </source>
</evidence>
<dbReference type="InterPro" id="IPR014030">
    <property type="entry name" value="Ketoacyl_synth_N"/>
</dbReference>
<dbReference type="SUPFAM" id="SSF54637">
    <property type="entry name" value="Thioesterase/thiol ester dehydrase-isomerase"/>
    <property type="match status" value="1"/>
</dbReference>
<protein>
    <submittedName>
        <fullName evidence="9">KR domain-containing protein</fullName>
    </submittedName>
</protein>
<dbReference type="Gene3D" id="3.40.47.10">
    <property type="match status" value="2"/>
</dbReference>
<dbReference type="Pfam" id="PF00109">
    <property type="entry name" value="ketoacyl-synt"/>
    <property type="match status" value="2"/>
</dbReference>
<dbReference type="RefSeq" id="WP_277932621.1">
    <property type="nucleotide sequence ID" value="NZ_CP071872.1"/>
</dbReference>
<feature type="domain" description="Ketosynthase family 3 (KS3)" evidence="7">
    <location>
        <begin position="16"/>
        <end position="464"/>
    </location>
</feature>
<dbReference type="Gene3D" id="3.40.50.720">
    <property type="entry name" value="NAD(P)-binding Rossmann-like Domain"/>
    <property type="match status" value="1"/>
</dbReference>
<feature type="region of interest" description="N-terminal hotdog fold" evidence="3">
    <location>
        <begin position="1314"/>
        <end position="1459"/>
    </location>
</feature>